<keyword evidence="3" id="KW-0548">Nucleotidyltransferase</keyword>
<accession>A0A7Y9ZCB0</accession>
<dbReference type="AlphaFoldDB" id="A0A7Y9ZCB0"/>
<dbReference type="EMBL" id="JACBZO010000001">
    <property type="protein sequence ID" value="NYI42245.1"/>
    <property type="molecule type" value="Genomic_DNA"/>
</dbReference>
<feature type="domain" description="MannoseP isomerase/GMP-like beta-helix" evidence="2">
    <location>
        <begin position="328"/>
        <end position="367"/>
    </location>
</feature>
<dbReference type="GO" id="GO:0004475">
    <property type="term" value="F:mannose-1-phosphate guanylyltransferase (GTP) activity"/>
    <property type="evidence" value="ECO:0007669"/>
    <property type="project" value="UniProtKB-EC"/>
</dbReference>
<dbReference type="EC" id="2.7.7.13" evidence="3"/>
<proteinExistence type="predicted"/>
<dbReference type="PANTHER" id="PTHR46390:SF1">
    <property type="entry name" value="MANNOSE-1-PHOSPHATE GUANYLYLTRANSFERASE"/>
    <property type="match status" value="1"/>
</dbReference>
<evidence type="ECO:0000313" key="3">
    <source>
        <dbReference type="EMBL" id="NYI42245.1"/>
    </source>
</evidence>
<evidence type="ECO:0000313" key="4">
    <source>
        <dbReference type="Proteomes" id="UP000547973"/>
    </source>
</evidence>
<dbReference type="SUPFAM" id="SSF53448">
    <property type="entry name" value="Nucleotide-diphospho-sugar transferases"/>
    <property type="match status" value="1"/>
</dbReference>
<organism evidence="3 4">
    <name type="scientific">Demequina lutea</name>
    <dbReference type="NCBI Taxonomy" id="431489"/>
    <lineage>
        <taxon>Bacteria</taxon>
        <taxon>Bacillati</taxon>
        <taxon>Actinomycetota</taxon>
        <taxon>Actinomycetes</taxon>
        <taxon>Micrococcales</taxon>
        <taxon>Demequinaceae</taxon>
        <taxon>Demequina</taxon>
    </lineage>
</organism>
<comment type="caution">
    <text evidence="3">The sequence shown here is derived from an EMBL/GenBank/DDBJ whole genome shotgun (WGS) entry which is preliminary data.</text>
</comment>
<dbReference type="SUPFAM" id="SSF159283">
    <property type="entry name" value="Guanosine diphospho-D-mannose pyrophosphorylase/mannose-6-phosphate isomerase linker domain"/>
    <property type="match status" value="1"/>
</dbReference>
<dbReference type="Proteomes" id="UP000547973">
    <property type="component" value="Unassembled WGS sequence"/>
</dbReference>
<keyword evidence="3" id="KW-0808">Transferase</keyword>
<reference evidence="3 4" key="1">
    <citation type="submission" date="2020-07" db="EMBL/GenBank/DDBJ databases">
        <title>Sequencing the genomes of 1000 actinobacteria strains.</title>
        <authorList>
            <person name="Klenk H.-P."/>
        </authorList>
    </citation>
    <scope>NUCLEOTIDE SEQUENCE [LARGE SCALE GENOMIC DNA]</scope>
    <source>
        <strain evidence="3 4">DSM 19970</strain>
    </source>
</reference>
<dbReference type="InterPro" id="IPR005835">
    <property type="entry name" value="NTP_transferase_dom"/>
</dbReference>
<dbReference type="Pfam" id="PF22640">
    <property type="entry name" value="ManC_GMP_beta-helix"/>
    <property type="match status" value="1"/>
</dbReference>
<sequence>MSTTPPPTGPIPGFAAVVPAGGVGSRLWPLSRADRPKFLLDLLGEGRTLLQATLDRLEPLAENTLVVTGERHAAAVAAQLPSLGESGIVAEPSPRDSMAAIALAAAILERRHGPIVMGSFAADHVIRKQGAFDAAVREAAEVARTGKVVTIGISPTGPSEAFGYIESGDALAGADADANAGTAREVTAFEVVAFTEKPDAATAAAFLETGRYFWNAGMFVVRTDVLLGHLDRLQPTMASGVRAIAAAWDGPGRAGALATIWPTLTRIAIDHAIAEPVAAQGGVAVVPADLDWYDIGDFDSLAGLLPPRADGVTVLDRDQPTAVHGAPGAVVIGGNKAVVIIGIPDAVVVDSGDALLITTRAAAQDVRHASAAVEAASGFSAP</sequence>
<gene>
    <name evidence="3" type="ORF">BKA03_002364</name>
</gene>
<keyword evidence="4" id="KW-1185">Reference proteome</keyword>
<dbReference type="InterPro" id="IPR054566">
    <property type="entry name" value="ManC/GMP-like_b-helix"/>
</dbReference>
<dbReference type="Pfam" id="PF00483">
    <property type="entry name" value="NTP_transferase"/>
    <property type="match status" value="1"/>
</dbReference>
<dbReference type="OrthoDB" id="9806359at2"/>
<dbReference type="RefSeq" id="WP_062074105.1">
    <property type="nucleotide sequence ID" value="NZ_BBRC01000002.1"/>
</dbReference>
<name>A0A7Y9ZCB0_9MICO</name>
<protein>
    <submittedName>
        <fullName evidence="3">Mannose-1-phosphate guanylyltransferase</fullName>
        <ecNumber evidence="3">2.7.7.13</ecNumber>
    </submittedName>
</protein>
<dbReference type="Gene3D" id="3.90.550.10">
    <property type="entry name" value="Spore Coat Polysaccharide Biosynthesis Protein SpsA, Chain A"/>
    <property type="match status" value="1"/>
</dbReference>
<dbReference type="PANTHER" id="PTHR46390">
    <property type="entry name" value="MANNOSE-1-PHOSPHATE GUANYLYLTRANSFERASE"/>
    <property type="match status" value="1"/>
</dbReference>
<evidence type="ECO:0000259" key="2">
    <source>
        <dbReference type="Pfam" id="PF22640"/>
    </source>
</evidence>
<feature type="domain" description="Nucleotidyl transferase" evidence="1">
    <location>
        <begin position="16"/>
        <end position="302"/>
    </location>
</feature>
<dbReference type="InterPro" id="IPR029044">
    <property type="entry name" value="Nucleotide-diphossugar_trans"/>
</dbReference>
<dbReference type="GO" id="GO:0009298">
    <property type="term" value="P:GDP-mannose biosynthetic process"/>
    <property type="evidence" value="ECO:0007669"/>
    <property type="project" value="TreeGrafter"/>
</dbReference>
<dbReference type="InterPro" id="IPR051161">
    <property type="entry name" value="Mannose-6P_isomerase_type2"/>
</dbReference>
<evidence type="ECO:0000259" key="1">
    <source>
        <dbReference type="Pfam" id="PF00483"/>
    </source>
</evidence>